<comment type="function">
    <text evidence="2">Responsible for the formation of the pyrimidine heterocycle in the thiamine biosynthesis pathway. Catalyzes the formation of hydroxymethylpyrimidine phosphate (HMP-P) from histidine and pyridoxal phosphate (PLP). The protein uses PLP and the active site histidine to form HMP-P, generating an inactive enzyme. The enzyme can only undergo a single turnover, which suggests it is a suicide enzyme.</text>
</comment>
<keyword evidence="7" id="KW-0597">Phosphoprotein</keyword>
<dbReference type="InterPro" id="IPR004358">
    <property type="entry name" value="Sig_transdc_His_kin-like_C"/>
</dbReference>
<keyword evidence="9" id="KW-0479">Metal-binding</keyword>
<dbReference type="SUPFAM" id="SSF53850">
    <property type="entry name" value="Periplasmic binding protein-like II"/>
    <property type="match status" value="1"/>
</dbReference>
<evidence type="ECO:0000256" key="13">
    <source>
        <dbReference type="ARBA" id="ARBA00033171"/>
    </source>
</evidence>
<dbReference type="InterPro" id="IPR036890">
    <property type="entry name" value="HATPase_C_sf"/>
</dbReference>
<dbReference type="RefSeq" id="WP_121443302.1">
    <property type="nucleotide sequence ID" value="NZ_CP021072.1"/>
</dbReference>
<dbReference type="InterPro" id="IPR003594">
    <property type="entry name" value="HATPase_dom"/>
</dbReference>
<evidence type="ECO:0000256" key="6">
    <source>
        <dbReference type="ARBA" id="ARBA00012438"/>
    </source>
</evidence>
<comment type="similarity">
    <text evidence="4">Belongs to the NMT1/THI5 family.</text>
</comment>
<dbReference type="Pfam" id="PF09084">
    <property type="entry name" value="NMT1"/>
    <property type="match status" value="1"/>
</dbReference>
<comment type="catalytic activity">
    <reaction evidence="14">
        <text>N(6)-(pyridoxal phosphate)-L-lysyl-[4-amino-5-hydroxymethyl-2-methylpyrimidine phosphate synthase] + L-histidyl-[4-amino-5-hydroxymethyl-2-methylpyrimidine phosphate synthase] + 2 Fe(3+) + 4 H2O = L-lysyl-[4-amino-5-hydroxymethyl-2-methylpyrimidine phosphate synthase] + (2S)-2-amino-5-hydroxy-4-oxopentanoyl-[4-amino-5-hydroxymethyl-2-methylpyrimidine phosphate synthase] + 4-amino-2-methyl-5-(phosphooxymethyl)pyrimidine + 3-oxopropanoate + 2 Fe(2+) + 2 H(+)</text>
        <dbReference type="Rhea" id="RHEA:65756"/>
        <dbReference type="Rhea" id="RHEA-COMP:16892"/>
        <dbReference type="Rhea" id="RHEA-COMP:16893"/>
        <dbReference type="Rhea" id="RHEA-COMP:16894"/>
        <dbReference type="Rhea" id="RHEA-COMP:16895"/>
        <dbReference type="ChEBI" id="CHEBI:15377"/>
        <dbReference type="ChEBI" id="CHEBI:15378"/>
        <dbReference type="ChEBI" id="CHEBI:29033"/>
        <dbReference type="ChEBI" id="CHEBI:29034"/>
        <dbReference type="ChEBI" id="CHEBI:29969"/>
        <dbReference type="ChEBI" id="CHEBI:29979"/>
        <dbReference type="ChEBI" id="CHEBI:33190"/>
        <dbReference type="ChEBI" id="CHEBI:58354"/>
        <dbReference type="ChEBI" id="CHEBI:143915"/>
        <dbReference type="ChEBI" id="CHEBI:157692"/>
    </reaction>
    <physiologicalReaction direction="left-to-right" evidence="14">
        <dbReference type="Rhea" id="RHEA:65757"/>
    </physiologicalReaction>
</comment>
<accession>A0AAD0TUI5</accession>
<keyword evidence="10" id="KW-0663">Pyridoxal phosphate</keyword>
<dbReference type="Proteomes" id="UP000273809">
    <property type="component" value="Chromosome"/>
</dbReference>
<comment type="pathway">
    <text evidence="3">Cofactor biosynthesis; thiamine diphosphate biosynthesis.</text>
</comment>
<dbReference type="InterPro" id="IPR005467">
    <property type="entry name" value="His_kinase_dom"/>
</dbReference>
<evidence type="ECO:0000313" key="18">
    <source>
        <dbReference type="Proteomes" id="UP000273809"/>
    </source>
</evidence>
<protein>
    <recommendedName>
        <fullName evidence="6">histidine kinase</fullName>
        <ecNumber evidence="6">2.7.13.3</ecNumber>
    </recommendedName>
    <alternativeName>
        <fullName evidence="13">Thiamine pyrimidine synthase</fullName>
    </alternativeName>
</protein>
<dbReference type="AlphaFoldDB" id="A0AAD0TUI5"/>
<dbReference type="InterPro" id="IPR015168">
    <property type="entry name" value="SsuA/THI5"/>
</dbReference>
<dbReference type="SMART" id="SM00387">
    <property type="entry name" value="HATPase_c"/>
    <property type="match status" value="1"/>
</dbReference>
<evidence type="ECO:0000256" key="7">
    <source>
        <dbReference type="ARBA" id="ARBA00022553"/>
    </source>
</evidence>
<evidence type="ECO:0000256" key="9">
    <source>
        <dbReference type="ARBA" id="ARBA00022723"/>
    </source>
</evidence>
<evidence type="ECO:0000313" key="17">
    <source>
        <dbReference type="EMBL" id="AYJ80744.1"/>
    </source>
</evidence>
<feature type="transmembrane region" description="Helical" evidence="15">
    <location>
        <begin position="338"/>
        <end position="358"/>
    </location>
</feature>
<keyword evidence="15" id="KW-0812">Transmembrane</keyword>
<dbReference type="EC" id="2.7.13.3" evidence="6"/>
<dbReference type="CDD" id="cd00082">
    <property type="entry name" value="HisKA"/>
    <property type="match status" value="1"/>
</dbReference>
<evidence type="ECO:0000256" key="2">
    <source>
        <dbReference type="ARBA" id="ARBA00003469"/>
    </source>
</evidence>
<feature type="domain" description="Histidine kinase" evidence="16">
    <location>
        <begin position="418"/>
        <end position="640"/>
    </location>
</feature>
<organism evidence="17 18">
    <name type="scientific">Aliarcobacter cryaerophilus ATCC 43158</name>
    <dbReference type="NCBI Taxonomy" id="1032070"/>
    <lineage>
        <taxon>Bacteria</taxon>
        <taxon>Pseudomonadati</taxon>
        <taxon>Campylobacterota</taxon>
        <taxon>Epsilonproteobacteria</taxon>
        <taxon>Campylobacterales</taxon>
        <taxon>Arcobacteraceae</taxon>
        <taxon>Aliarcobacter</taxon>
    </lineage>
</organism>
<dbReference type="Gene3D" id="1.10.287.130">
    <property type="match status" value="1"/>
</dbReference>
<keyword evidence="8" id="KW-0808">Transferase</keyword>
<dbReference type="PANTHER" id="PTHR31528:SF1">
    <property type="entry name" value="4-AMINO-5-HYDROXYMETHYL-2-METHYLPYRIMIDINE PHOSPHATE SYNTHASE THI11-RELATED"/>
    <property type="match status" value="1"/>
</dbReference>
<dbReference type="GO" id="GO:0046872">
    <property type="term" value="F:metal ion binding"/>
    <property type="evidence" value="ECO:0007669"/>
    <property type="project" value="UniProtKB-KW"/>
</dbReference>
<dbReference type="PRINTS" id="PR00344">
    <property type="entry name" value="BCTRLSENSOR"/>
</dbReference>
<dbReference type="PANTHER" id="PTHR31528">
    <property type="entry name" value="4-AMINO-5-HYDROXYMETHYL-2-METHYLPYRIMIDINE PHOSPHATE SYNTHASE THI11-RELATED"/>
    <property type="match status" value="1"/>
</dbReference>
<evidence type="ECO:0000256" key="14">
    <source>
        <dbReference type="ARBA" id="ARBA00048179"/>
    </source>
</evidence>
<dbReference type="EMBL" id="CP032823">
    <property type="protein sequence ID" value="AYJ80744.1"/>
    <property type="molecule type" value="Genomic_DNA"/>
</dbReference>
<evidence type="ECO:0000256" key="4">
    <source>
        <dbReference type="ARBA" id="ARBA00009406"/>
    </source>
</evidence>
<keyword evidence="11" id="KW-0784">Thiamine biosynthesis</keyword>
<dbReference type="InterPro" id="IPR036097">
    <property type="entry name" value="HisK_dim/P_sf"/>
</dbReference>
<dbReference type="Gene3D" id="3.30.565.10">
    <property type="entry name" value="Histidine kinase-like ATPase, C-terminal domain"/>
    <property type="match status" value="1"/>
</dbReference>
<keyword evidence="15" id="KW-1133">Transmembrane helix</keyword>
<evidence type="ECO:0000256" key="11">
    <source>
        <dbReference type="ARBA" id="ARBA00022977"/>
    </source>
</evidence>
<reference evidence="17 18" key="1">
    <citation type="submission" date="2018-10" db="EMBL/GenBank/DDBJ databases">
        <title>Complete genome sequences of Arcobacter cryaerophilus strains ATCC 43158 and ATCC 49615.</title>
        <authorList>
            <person name="Miller W.G."/>
            <person name="Yee E."/>
            <person name="Bono J.L."/>
        </authorList>
    </citation>
    <scope>NUCLEOTIDE SEQUENCE [LARGE SCALE GENOMIC DNA]</scope>
    <source>
        <strain evidence="17 18">ATCC 43158</strain>
    </source>
</reference>
<dbReference type="KEGG" id="acre:ACRYA_1643"/>
<dbReference type="InterPro" id="IPR027939">
    <property type="entry name" value="NMT1/THI5"/>
</dbReference>
<dbReference type="PROSITE" id="PS50109">
    <property type="entry name" value="HIS_KIN"/>
    <property type="match status" value="1"/>
</dbReference>
<comment type="catalytic activity">
    <reaction evidence="1">
        <text>ATP + protein L-histidine = ADP + protein N-phospho-L-histidine.</text>
        <dbReference type="EC" id="2.7.13.3"/>
    </reaction>
</comment>
<evidence type="ECO:0000256" key="3">
    <source>
        <dbReference type="ARBA" id="ARBA00004948"/>
    </source>
</evidence>
<dbReference type="GO" id="GO:0000155">
    <property type="term" value="F:phosphorelay sensor kinase activity"/>
    <property type="evidence" value="ECO:0007669"/>
    <property type="project" value="InterPro"/>
</dbReference>
<dbReference type="SUPFAM" id="SSF55874">
    <property type="entry name" value="ATPase domain of HSP90 chaperone/DNA topoisomerase II/histidine kinase"/>
    <property type="match status" value="1"/>
</dbReference>
<keyword evidence="12" id="KW-0408">Iron</keyword>
<evidence type="ECO:0000256" key="8">
    <source>
        <dbReference type="ARBA" id="ARBA00022679"/>
    </source>
</evidence>
<dbReference type="Pfam" id="PF02518">
    <property type="entry name" value="HATPase_c"/>
    <property type="match status" value="1"/>
</dbReference>
<evidence type="ECO:0000256" key="12">
    <source>
        <dbReference type="ARBA" id="ARBA00023004"/>
    </source>
</evidence>
<dbReference type="Gene3D" id="3.40.190.10">
    <property type="entry name" value="Periplasmic binding protein-like II"/>
    <property type="match status" value="2"/>
</dbReference>
<evidence type="ECO:0000256" key="5">
    <source>
        <dbReference type="ARBA" id="ARBA00011738"/>
    </source>
</evidence>
<comment type="subunit">
    <text evidence="5">Homodimer.</text>
</comment>
<evidence type="ECO:0000259" key="16">
    <source>
        <dbReference type="PROSITE" id="PS50109"/>
    </source>
</evidence>
<dbReference type="Pfam" id="PF00512">
    <property type="entry name" value="HisKA"/>
    <property type="match status" value="1"/>
</dbReference>
<dbReference type="InterPro" id="IPR003661">
    <property type="entry name" value="HisK_dim/P_dom"/>
</dbReference>
<dbReference type="GeneID" id="56461858"/>
<gene>
    <name evidence="17" type="ORF">ACRYA_1643</name>
</gene>
<keyword evidence="15" id="KW-0472">Membrane</keyword>
<evidence type="ECO:0000256" key="15">
    <source>
        <dbReference type="SAM" id="Phobius"/>
    </source>
</evidence>
<dbReference type="GO" id="GO:0009228">
    <property type="term" value="P:thiamine biosynthetic process"/>
    <property type="evidence" value="ECO:0007669"/>
    <property type="project" value="UniProtKB-KW"/>
</dbReference>
<sequence>MRLFLNLKLLFLVIFLNINLYSKDLTKVTIQLSWFDQFQFAGYYMAKEQGFYKDAGLDVQILPFSLGMNIPKMVNDGNVDFAIGRENLILEKAKYPKIIALAAIFQATPLVLLTTKDSGIDTFYEFENKKLMRTKDDGSEVSLKAMLTASKIDLKSITEVEHSHNIYDLIDKKVDIISAYTSKTPFILQKEGIKYNIFYPKDYGFDMYSDFLITNIDKYNNDYSIVEKFKKASLKGWEYSYSNIQKSVDVIFEKYNTQKLSKDELLFEANELKKLSYLNDNKLGDIKQEKVQRIYDLYNVMGYINSEFKIDNFIGVDKKSRLEKWLYSKFEEHFNLSFLWKLILIIFVITAIFVYRQYFIIKLNKRLKNLVNIKTNRLKIMNKKLAIRIKKELDKHQEKDRILAQQQKMVAMGQMIENIAHQWRQPLSVISTSASGLKLKKQLNILEDEELIKSIEQIVDTAKYLSDTIDDFRYFFKPQKDKTKFSLVKNIEKSLSFLEATLKENSIKVEFDYEDIDIIAYETELMQVFINIINNSKDAFIEKKIKDRVVFISIKNFPNRILIEIKDNAGGVEDDILDKVFEPYFTTKHQYSGTGIGLYMSNQIIKTHLNGDIFMKNCSFKYKNIQQKGVITTIVLAKNILEEIKN</sequence>
<name>A0AAD0TUI5_9BACT</name>
<evidence type="ECO:0000256" key="10">
    <source>
        <dbReference type="ARBA" id="ARBA00022898"/>
    </source>
</evidence>
<keyword evidence="17" id="KW-0418">Kinase</keyword>
<proteinExistence type="inferred from homology"/>
<dbReference type="SUPFAM" id="SSF47384">
    <property type="entry name" value="Homodimeric domain of signal transducing histidine kinase"/>
    <property type="match status" value="1"/>
</dbReference>
<dbReference type="SMART" id="SM00388">
    <property type="entry name" value="HisKA"/>
    <property type="match status" value="1"/>
</dbReference>
<evidence type="ECO:0000256" key="1">
    <source>
        <dbReference type="ARBA" id="ARBA00000085"/>
    </source>
</evidence>